<name>U4TNU6_9LACO</name>
<dbReference type="PANTHER" id="PTHR34473:SF2">
    <property type="entry name" value="UPF0699 TRANSMEMBRANE PROTEIN YDBT"/>
    <property type="match status" value="1"/>
</dbReference>
<dbReference type="InterPro" id="IPR005182">
    <property type="entry name" value="YdbS-like_PH"/>
</dbReference>
<keyword evidence="1" id="KW-0812">Transmembrane</keyword>
<protein>
    <recommendedName>
        <fullName evidence="2">YdbS-like PH domain-containing protein</fullName>
    </recommendedName>
</protein>
<dbReference type="Proteomes" id="UP000030647">
    <property type="component" value="Unassembled WGS sequence"/>
</dbReference>
<reference evidence="4" key="1">
    <citation type="journal article" date="2013" name="Genome Announc.">
        <title>Whole-Genome Sequencing of Lactobacillus shenzhenensis Strain LY-73T.</title>
        <authorList>
            <person name="Lin Z."/>
            <person name="Liu Z."/>
            <person name="Yang R."/>
            <person name="Zou Y."/>
            <person name="Wan D."/>
            <person name="Chen J."/>
            <person name="Guo M."/>
            <person name="Zhao J."/>
            <person name="Fang C."/>
            <person name="Yang R."/>
            <person name="Liu F."/>
        </authorList>
    </citation>
    <scope>NUCLEOTIDE SEQUENCE [LARGE SCALE GENOMIC DNA]</scope>
    <source>
        <strain evidence="4">LY-73</strain>
    </source>
</reference>
<dbReference type="Pfam" id="PF03703">
    <property type="entry name" value="bPH_2"/>
    <property type="match status" value="1"/>
</dbReference>
<dbReference type="HOGENOM" id="CLU_104197_3_1_9"/>
<evidence type="ECO:0000313" key="3">
    <source>
        <dbReference type="EMBL" id="ERL65120.1"/>
    </source>
</evidence>
<accession>U4TNU6</accession>
<feature type="transmembrane region" description="Helical" evidence="1">
    <location>
        <begin position="47"/>
        <end position="69"/>
    </location>
</feature>
<organism evidence="3 4">
    <name type="scientific">Schleiferilactobacillus shenzhenensis LY-73</name>
    <dbReference type="NCBI Taxonomy" id="1231336"/>
    <lineage>
        <taxon>Bacteria</taxon>
        <taxon>Bacillati</taxon>
        <taxon>Bacillota</taxon>
        <taxon>Bacilli</taxon>
        <taxon>Lactobacillales</taxon>
        <taxon>Lactobacillaceae</taxon>
        <taxon>Schleiferilactobacillus</taxon>
    </lineage>
</organism>
<feature type="transmembrane region" description="Helical" evidence="1">
    <location>
        <begin position="21"/>
        <end position="41"/>
    </location>
</feature>
<keyword evidence="4" id="KW-1185">Reference proteome</keyword>
<keyword evidence="1" id="KW-1133">Transmembrane helix</keyword>
<dbReference type="eggNOG" id="COG3402">
    <property type="taxonomic scope" value="Bacteria"/>
</dbReference>
<gene>
    <name evidence="3" type="ORF">L248_3058</name>
</gene>
<dbReference type="EMBL" id="KI271589">
    <property type="protein sequence ID" value="ERL65120.1"/>
    <property type="molecule type" value="Genomic_DNA"/>
</dbReference>
<sequence length="158" mass="18083">MRMDQLEKLPERIKTVWRADAVADAGWLLVPLAAAIYVVYWRHWPVWLLPLAGALLVIVPLVQLVLVPYRYTFTGYRIRPESVELRSGFIFRKQESIPTTRIQNVTIEQGPLLRWQKLQAVRVATASTSAKIDGVEPAEAERLRAAILKLALEVRDDR</sequence>
<feature type="domain" description="YdbS-like PH" evidence="2">
    <location>
        <begin position="71"/>
        <end position="147"/>
    </location>
</feature>
<dbReference type="PANTHER" id="PTHR34473">
    <property type="entry name" value="UPF0699 TRANSMEMBRANE PROTEIN YDBS"/>
    <property type="match status" value="1"/>
</dbReference>
<keyword evidence="1" id="KW-0472">Membrane</keyword>
<dbReference type="AlphaFoldDB" id="U4TNU6"/>
<dbReference type="STRING" id="1231336.L248_3058"/>
<evidence type="ECO:0000313" key="4">
    <source>
        <dbReference type="Proteomes" id="UP000030647"/>
    </source>
</evidence>
<evidence type="ECO:0000256" key="1">
    <source>
        <dbReference type="SAM" id="Phobius"/>
    </source>
</evidence>
<evidence type="ECO:0000259" key="2">
    <source>
        <dbReference type="Pfam" id="PF03703"/>
    </source>
</evidence>
<proteinExistence type="predicted"/>